<proteinExistence type="predicted"/>
<evidence type="ECO:0000256" key="1">
    <source>
        <dbReference type="SAM" id="MobiDB-lite"/>
    </source>
</evidence>
<reference evidence="2" key="1">
    <citation type="submission" date="2014-12" db="EMBL/GenBank/DDBJ databases">
        <title>Insight into the proteome of Arion vulgaris.</title>
        <authorList>
            <person name="Aradska J."/>
            <person name="Bulat T."/>
            <person name="Smidak R."/>
            <person name="Sarate P."/>
            <person name="Gangsoo J."/>
            <person name="Sialana F."/>
            <person name="Bilban M."/>
            <person name="Lubec G."/>
        </authorList>
    </citation>
    <scope>NUCLEOTIDE SEQUENCE</scope>
    <source>
        <tissue evidence="2">Skin</tissue>
    </source>
</reference>
<gene>
    <name evidence="2" type="primary">ORF123628</name>
</gene>
<feature type="non-terminal residue" evidence="2">
    <location>
        <position position="1"/>
    </location>
</feature>
<dbReference type="EMBL" id="HACG01034095">
    <property type="protein sequence ID" value="CEK80960.1"/>
    <property type="molecule type" value="Transcribed_RNA"/>
</dbReference>
<sequence>RRKLLNQLNDNDSELFMTPSIHARTPGEMVDSPSPIKQTTPEWEKNTPIKVGSGHFSSSPIRQVPGEK</sequence>
<feature type="region of interest" description="Disordered" evidence="1">
    <location>
        <begin position="20"/>
        <end position="68"/>
    </location>
</feature>
<organism evidence="2">
    <name type="scientific">Arion vulgaris</name>
    <dbReference type="NCBI Taxonomy" id="1028688"/>
    <lineage>
        <taxon>Eukaryota</taxon>
        <taxon>Metazoa</taxon>
        <taxon>Spiralia</taxon>
        <taxon>Lophotrochozoa</taxon>
        <taxon>Mollusca</taxon>
        <taxon>Gastropoda</taxon>
        <taxon>Heterobranchia</taxon>
        <taxon>Euthyneura</taxon>
        <taxon>Panpulmonata</taxon>
        <taxon>Eupulmonata</taxon>
        <taxon>Stylommatophora</taxon>
        <taxon>Helicina</taxon>
        <taxon>Arionoidea</taxon>
        <taxon>Arionidae</taxon>
        <taxon>Arion</taxon>
    </lineage>
</organism>
<evidence type="ECO:0000313" key="2">
    <source>
        <dbReference type="EMBL" id="CEK80960.1"/>
    </source>
</evidence>
<accession>A0A0B7AM34</accession>
<dbReference type="AlphaFoldDB" id="A0A0B7AM34"/>
<name>A0A0B7AM34_9EUPU</name>
<feature type="non-terminal residue" evidence="2">
    <location>
        <position position="68"/>
    </location>
</feature>
<protein>
    <submittedName>
        <fullName evidence="2">Uncharacterized protein</fullName>
    </submittedName>
</protein>